<keyword evidence="7" id="KW-1185">Reference proteome</keyword>
<feature type="transmembrane region" description="Helical" evidence="5">
    <location>
        <begin position="55"/>
        <end position="74"/>
    </location>
</feature>
<keyword evidence="5" id="KW-0472">Membrane</keyword>
<evidence type="ECO:0000313" key="7">
    <source>
        <dbReference type="Proteomes" id="UP001056384"/>
    </source>
</evidence>
<keyword evidence="2" id="KW-0521">NADP</keyword>
<dbReference type="PRINTS" id="PR00081">
    <property type="entry name" value="GDHRDH"/>
</dbReference>
<gene>
    <name evidence="6" type="ORF">Slin15195_G069080</name>
</gene>
<dbReference type="PANTHER" id="PTHR24322">
    <property type="entry name" value="PKSB"/>
    <property type="match status" value="1"/>
</dbReference>
<evidence type="ECO:0000256" key="5">
    <source>
        <dbReference type="SAM" id="Phobius"/>
    </source>
</evidence>
<dbReference type="InterPro" id="IPR002347">
    <property type="entry name" value="SDR_fam"/>
</dbReference>
<evidence type="ECO:0000313" key="6">
    <source>
        <dbReference type="EMBL" id="USW53589.1"/>
    </source>
</evidence>
<accession>A0A9Q9AS34</accession>
<sequence>MANHVTSGRGKSWHNHLTIDLFAHVLANSIFHPFIAWLIPLCLRSLQAPYESTEFIASCGYAGVVTLFWILSVINKRFAYGLPRTIDWDDEVVVITGGANGLGKIIAQTYGMRGASVAVLDIVEPEKESEGLAGVKYYHCDIGNADAVAKAAAAIQEDLNTPTILINNAGIVNGKAIWDLTEKDVQRNMNVNLISHFNTIRTFLPGMLASDTGGTIVTVASVLGKLGAGNLSDYCAAKAGLIAMHTSLRSDLSSLSAPEGARDIRTVLVTPGQLSTQLFADLETPSNFFGPVVETVELAKAIVQKIDAGESGEVSLPFYTRWIEWNHVLPATAQKVLRLISGIDRAMGMANTRAAKKK</sequence>
<keyword evidence="5" id="KW-1133">Transmembrane helix</keyword>
<dbReference type="InterPro" id="IPR020904">
    <property type="entry name" value="Sc_DH/Rdtase_CS"/>
</dbReference>
<dbReference type="PANTHER" id="PTHR24322:SF736">
    <property type="entry name" value="RETINOL DEHYDROGENASE 10"/>
    <property type="match status" value="1"/>
</dbReference>
<name>A0A9Q9AS34_9PEZI</name>
<dbReference type="EMBL" id="CP099422">
    <property type="protein sequence ID" value="USW53589.1"/>
    <property type="molecule type" value="Genomic_DNA"/>
</dbReference>
<dbReference type="SUPFAM" id="SSF51735">
    <property type="entry name" value="NAD(P)-binding Rossmann-fold domains"/>
    <property type="match status" value="1"/>
</dbReference>
<evidence type="ECO:0000256" key="1">
    <source>
        <dbReference type="ARBA" id="ARBA00006484"/>
    </source>
</evidence>
<evidence type="ECO:0000256" key="4">
    <source>
        <dbReference type="RuleBase" id="RU000363"/>
    </source>
</evidence>
<dbReference type="GO" id="GO:0016616">
    <property type="term" value="F:oxidoreductase activity, acting on the CH-OH group of donors, NAD or NADP as acceptor"/>
    <property type="evidence" value="ECO:0007669"/>
    <property type="project" value="TreeGrafter"/>
</dbReference>
<feature type="transmembrane region" description="Helical" evidence="5">
    <location>
        <begin position="21"/>
        <end position="43"/>
    </location>
</feature>
<protein>
    <submittedName>
        <fullName evidence="6">Short-chain dehydrogenase/reductase SDR, NAD(P)-binding domain superfamily</fullName>
    </submittedName>
</protein>
<keyword evidence="3" id="KW-0560">Oxidoreductase</keyword>
<proteinExistence type="inferred from homology"/>
<comment type="similarity">
    <text evidence="1 4">Belongs to the short-chain dehydrogenases/reductases (SDR) family.</text>
</comment>
<keyword evidence="5" id="KW-0812">Transmembrane</keyword>
<dbReference type="AlphaFoldDB" id="A0A9Q9AS34"/>
<dbReference type="PRINTS" id="PR00080">
    <property type="entry name" value="SDRFAMILY"/>
</dbReference>
<dbReference type="Gene3D" id="3.40.50.720">
    <property type="entry name" value="NAD(P)-binding Rossmann-like Domain"/>
    <property type="match status" value="1"/>
</dbReference>
<dbReference type="Pfam" id="PF00106">
    <property type="entry name" value="adh_short"/>
    <property type="match status" value="1"/>
</dbReference>
<dbReference type="Proteomes" id="UP001056384">
    <property type="component" value="Chromosome 5"/>
</dbReference>
<organism evidence="6 7">
    <name type="scientific">Septoria linicola</name>
    <dbReference type="NCBI Taxonomy" id="215465"/>
    <lineage>
        <taxon>Eukaryota</taxon>
        <taxon>Fungi</taxon>
        <taxon>Dikarya</taxon>
        <taxon>Ascomycota</taxon>
        <taxon>Pezizomycotina</taxon>
        <taxon>Dothideomycetes</taxon>
        <taxon>Dothideomycetidae</taxon>
        <taxon>Mycosphaerellales</taxon>
        <taxon>Mycosphaerellaceae</taxon>
        <taxon>Septoria</taxon>
    </lineage>
</organism>
<evidence type="ECO:0000256" key="2">
    <source>
        <dbReference type="ARBA" id="ARBA00022857"/>
    </source>
</evidence>
<reference evidence="6" key="1">
    <citation type="submission" date="2022-06" db="EMBL/GenBank/DDBJ databases">
        <title>Complete genome sequences of two strains of the flax pathogen Septoria linicola.</title>
        <authorList>
            <person name="Lapalu N."/>
            <person name="Simon A."/>
            <person name="Demenou B."/>
            <person name="Paumier D."/>
            <person name="Guillot M.-P."/>
            <person name="Gout L."/>
            <person name="Valade R."/>
        </authorList>
    </citation>
    <scope>NUCLEOTIDE SEQUENCE</scope>
    <source>
        <strain evidence="6">SE15195</strain>
    </source>
</reference>
<evidence type="ECO:0000256" key="3">
    <source>
        <dbReference type="ARBA" id="ARBA00023002"/>
    </source>
</evidence>
<dbReference type="InterPro" id="IPR036291">
    <property type="entry name" value="NAD(P)-bd_dom_sf"/>
</dbReference>
<dbReference type="PROSITE" id="PS00061">
    <property type="entry name" value="ADH_SHORT"/>
    <property type="match status" value="1"/>
</dbReference>